<accession>A0A0D2AQK4</accession>
<keyword evidence="3" id="KW-1185">Reference proteome</keyword>
<dbReference type="PANTHER" id="PTHR33112:SF9">
    <property type="entry name" value="HETEROKARYON INCOMPATIBILITY DOMAIN-CONTAINING PROTEIN"/>
    <property type="match status" value="1"/>
</dbReference>
<dbReference type="GeneID" id="27346314"/>
<dbReference type="RefSeq" id="XP_016247593.1">
    <property type="nucleotide sequence ID" value="XM_016394174.1"/>
</dbReference>
<dbReference type="Pfam" id="PF06985">
    <property type="entry name" value="HET"/>
    <property type="match status" value="1"/>
</dbReference>
<dbReference type="VEuPathDB" id="FungiDB:PV07_07120"/>
<reference evidence="2 3" key="1">
    <citation type="submission" date="2015-01" db="EMBL/GenBank/DDBJ databases">
        <title>The Genome Sequence of Cladophialophora immunda CBS83496.</title>
        <authorList>
            <consortium name="The Broad Institute Genomics Platform"/>
            <person name="Cuomo C."/>
            <person name="de Hoog S."/>
            <person name="Gorbushina A."/>
            <person name="Stielow B."/>
            <person name="Teixiera M."/>
            <person name="Abouelleil A."/>
            <person name="Chapman S.B."/>
            <person name="Priest M."/>
            <person name="Young S.K."/>
            <person name="Wortman J."/>
            <person name="Nusbaum C."/>
            <person name="Birren B."/>
        </authorList>
    </citation>
    <scope>NUCLEOTIDE SEQUENCE [LARGE SCALE GENOMIC DNA]</scope>
    <source>
        <strain evidence="2 3">CBS 83496</strain>
    </source>
</reference>
<dbReference type="AlphaFoldDB" id="A0A0D2AQK4"/>
<feature type="domain" description="Heterokaryon incompatibility" evidence="1">
    <location>
        <begin position="193"/>
        <end position="347"/>
    </location>
</feature>
<dbReference type="InterPro" id="IPR010730">
    <property type="entry name" value="HET"/>
</dbReference>
<evidence type="ECO:0000313" key="2">
    <source>
        <dbReference type="EMBL" id="KIW27377.1"/>
    </source>
</evidence>
<proteinExistence type="predicted"/>
<sequence length="692" mass="78565">MPCFHDEAHSYVRFPGRAHQFIESSQTCSVCKLLVEVVEQVKPGWLQRDPDKSVCLEYDSNQEKSQRGSSTLIVSLQERRSGGVTGNLAWGILKLPWQTVESFRYFIYSEGGPAVQFEQWPVLHKTGTVVDDTLSAAAADLAAKWLSDCCSGEGHPRCKIPDPEFTPRRLVNVGLSDPNAKPRLEAPKTPRDYACLSYCWGPDVEEIKEKLQASVSQDNTIDVSLLPQTMKDAILFCRRLQIPNLWIDGLCIDQQDAEAKKHGIAEMHKVFANAKLVLAAAEPASCKQGFLGRQNYGNRPLQWLFETAVPVEAGGSPGDKILIRRLTSDRKLDARSSLDRRGWCLQESNLSMRSLYFNGDEMTWECNHRVICECGHKSRSKEDGELKGLHRRPWEERVTTRREYVDWMDLVGEYSDRSLYQGDDRLPAISGLAEEIARRLGVVKAQSYFSGLWKENFILGLAWHVDRSASASRPRFERPATVHFPSWSWASITKSVAYSVFDNPLGSSLQREELVEDCRVREIHHCDDPTEVAYPGAATLSGSLVSVEHKRLSKSATRQWKRDSGYAMNLGDPEELDIVSSQNGVGIQVLLDERNEADQCICDHCSRKLQEIVDDQSKGESPQLFCLRLFTWRIPEARENPRSHHVWYLLLQKVPQKYSKERDVFRRIGMGILDGYRSSMFEHSKESEVIII</sequence>
<organism evidence="2 3">
    <name type="scientific">Cladophialophora immunda</name>
    <dbReference type="NCBI Taxonomy" id="569365"/>
    <lineage>
        <taxon>Eukaryota</taxon>
        <taxon>Fungi</taxon>
        <taxon>Dikarya</taxon>
        <taxon>Ascomycota</taxon>
        <taxon>Pezizomycotina</taxon>
        <taxon>Eurotiomycetes</taxon>
        <taxon>Chaetothyriomycetidae</taxon>
        <taxon>Chaetothyriales</taxon>
        <taxon>Herpotrichiellaceae</taxon>
        <taxon>Cladophialophora</taxon>
    </lineage>
</organism>
<dbReference type="Proteomes" id="UP000054466">
    <property type="component" value="Unassembled WGS sequence"/>
</dbReference>
<name>A0A0D2AQK4_9EURO</name>
<dbReference type="HOGENOM" id="CLU_002639_2_8_1"/>
<dbReference type="OrthoDB" id="5362512at2759"/>
<dbReference type="PANTHER" id="PTHR33112">
    <property type="entry name" value="DOMAIN PROTEIN, PUTATIVE-RELATED"/>
    <property type="match status" value="1"/>
</dbReference>
<protein>
    <recommendedName>
        <fullName evidence="1">Heterokaryon incompatibility domain-containing protein</fullName>
    </recommendedName>
</protein>
<evidence type="ECO:0000259" key="1">
    <source>
        <dbReference type="Pfam" id="PF06985"/>
    </source>
</evidence>
<dbReference type="STRING" id="569365.A0A0D2AQK4"/>
<gene>
    <name evidence="2" type="ORF">PV07_07120</name>
</gene>
<dbReference type="EMBL" id="KN847043">
    <property type="protein sequence ID" value="KIW27377.1"/>
    <property type="molecule type" value="Genomic_DNA"/>
</dbReference>
<evidence type="ECO:0000313" key="3">
    <source>
        <dbReference type="Proteomes" id="UP000054466"/>
    </source>
</evidence>